<dbReference type="Proteomes" id="UP000800035">
    <property type="component" value="Unassembled WGS sequence"/>
</dbReference>
<dbReference type="OrthoDB" id="2958217at2759"/>
<sequence length="312" mass="35873">MRATLLSQWLRECKENHPQCSKVVLSGLPSRLLKIDDDPYGGSVRLEMYEEGPHFPEYVTLSHCWGTQAHPIRMTSDNIDRFRQSVLTSELPATFRDAAAVVRSIGLHHLWIDSLCIVQNDLLDWQTESAKMGSIYENSVLTIAASSATDATEGCTLDLEEIATQHRGWVLQEMILSRRILHFTKQQVYWQCRELAESEDGCLHEATSVDEAKQSSRIMLRQNTTFTSDIRRLWWVWCMDYSRRLFTVPADRLYACAGITQYYNHLHGEEAVVLGLRRDRLLSELLWLLVNHRAAPRIAAAGLPSWTWLSRQ</sequence>
<dbReference type="Pfam" id="PF06985">
    <property type="entry name" value="HET"/>
    <property type="match status" value="1"/>
</dbReference>
<keyword evidence="3" id="KW-1185">Reference proteome</keyword>
<gene>
    <name evidence="2" type="ORF">CC80DRAFT_426091</name>
</gene>
<dbReference type="PANTHER" id="PTHR33112">
    <property type="entry name" value="DOMAIN PROTEIN, PUTATIVE-RELATED"/>
    <property type="match status" value="1"/>
</dbReference>
<accession>A0A6A5TDA7</accession>
<dbReference type="PANTHER" id="PTHR33112:SF16">
    <property type="entry name" value="HETEROKARYON INCOMPATIBILITY DOMAIN-CONTAINING PROTEIN"/>
    <property type="match status" value="1"/>
</dbReference>
<feature type="non-terminal residue" evidence="2">
    <location>
        <position position="312"/>
    </location>
</feature>
<name>A0A6A5TDA7_9PLEO</name>
<protein>
    <submittedName>
        <fullName evidence="2">HET-domain-containing protein</fullName>
    </submittedName>
</protein>
<evidence type="ECO:0000313" key="2">
    <source>
        <dbReference type="EMBL" id="KAF1950765.1"/>
    </source>
</evidence>
<organism evidence="2 3">
    <name type="scientific">Byssothecium circinans</name>
    <dbReference type="NCBI Taxonomy" id="147558"/>
    <lineage>
        <taxon>Eukaryota</taxon>
        <taxon>Fungi</taxon>
        <taxon>Dikarya</taxon>
        <taxon>Ascomycota</taxon>
        <taxon>Pezizomycotina</taxon>
        <taxon>Dothideomycetes</taxon>
        <taxon>Pleosporomycetidae</taxon>
        <taxon>Pleosporales</taxon>
        <taxon>Massarineae</taxon>
        <taxon>Massarinaceae</taxon>
        <taxon>Byssothecium</taxon>
    </lineage>
</organism>
<dbReference type="EMBL" id="ML977022">
    <property type="protein sequence ID" value="KAF1950765.1"/>
    <property type="molecule type" value="Genomic_DNA"/>
</dbReference>
<evidence type="ECO:0000259" key="1">
    <source>
        <dbReference type="Pfam" id="PF06985"/>
    </source>
</evidence>
<reference evidence="2" key="1">
    <citation type="journal article" date="2020" name="Stud. Mycol.">
        <title>101 Dothideomycetes genomes: a test case for predicting lifestyles and emergence of pathogens.</title>
        <authorList>
            <person name="Haridas S."/>
            <person name="Albert R."/>
            <person name="Binder M."/>
            <person name="Bloem J."/>
            <person name="Labutti K."/>
            <person name="Salamov A."/>
            <person name="Andreopoulos B."/>
            <person name="Baker S."/>
            <person name="Barry K."/>
            <person name="Bills G."/>
            <person name="Bluhm B."/>
            <person name="Cannon C."/>
            <person name="Castanera R."/>
            <person name="Culley D."/>
            <person name="Daum C."/>
            <person name="Ezra D."/>
            <person name="Gonzalez J."/>
            <person name="Henrissat B."/>
            <person name="Kuo A."/>
            <person name="Liang C."/>
            <person name="Lipzen A."/>
            <person name="Lutzoni F."/>
            <person name="Magnuson J."/>
            <person name="Mondo S."/>
            <person name="Nolan M."/>
            <person name="Ohm R."/>
            <person name="Pangilinan J."/>
            <person name="Park H.-J."/>
            <person name="Ramirez L."/>
            <person name="Alfaro M."/>
            <person name="Sun H."/>
            <person name="Tritt A."/>
            <person name="Yoshinaga Y."/>
            <person name="Zwiers L.-H."/>
            <person name="Turgeon B."/>
            <person name="Goodwin S."/>
            <person name="Spatafora J."/>
            <person name="Crous P."/>
            <person name="Grigoriev I."/>
        </authorList>
    </citation>
    <scope>NUCLEOTIDE SEQUENCE</scope>
    <source>
        <strain evidence="2">CBS 675.92</strain>
    </source>
</reference>
<evidence type="ECO:0000313" key="3">
    <source>
        <dbReference type="Proteomes" id="UP000800035"/>
    </source>
</evidence>
<dbReference type="AlphaFoldDB" id="A0A6A5TDA7"/>
<dbReference type="InterPro" id="IPR010730">
    <property type="entry name" value="HET"/>
</dbReference>
<proteinExistence type="predicted"/>
<feature type="domain" description="Heterokaryon incompatibility" evidence="1">
    <location>
        <begin position="58"/>
        <end position="156"/>
    </location>
</feature>